<dbReference type="EMBL" id="MN258086">
    <property type="protein sequence ID" value="QIA47850.1"/>
    <property type="molecule type" value="Genomic_DNA"/>
</dbReference>
<dbReference type="AlphaFoldDB" id="A0A6C0RZW6"/>
<evidence type="ECO:0000256" key="7">
    <source>
        <dbReference type="ARBA" id="ARBA00022781"/>
    </source>
</evidence>
<evidence type="ECO:0000256" key="5">
    <source>
        <dbReference type="ARBA" id="ARBA00022640"/>
    </source>
</evidence>
<evidence type="ECO:0000256" key="9">
    <source>
        <dbReference type="ARBA" id="ARBA00023065"/>
    </source>
</evidence>
<dbReference type="GO" id="GO:0046933">
    <property type="term" value="F:proton-transporting ATP synthase activity, rotational mechanism"/>
    <property type="evidence" value="ECO:0007669"/>
    <property type="project" value="UniProtKB-UniRule"/>
</dbReference>
<comment type="function">
    <text evidence="14">Component of the F(0) channel, it forms part of the peripheral stalk, linking F(1) to F(0).</text>
</comment>
<feature type="transmembrane region" description="Helical" evidence="14">
    <location>
        <begin position="31"/>
        <end position="55"/>
    </location>
</feature>
<evidence type="ECO:0000256" key="10">
    <source>
        <dbReference type="ARBA" id="ARBA00023078"/>
    </source>
</evidence>
<keyword evidence="16" id="KW-0175">Coiled coil</keyword>
<evidence type="ECO:0000256" key="15">
    <source>
        <dbReference type="RuleBase" id="RU003848"/>
    </source>
</evidence>
<proteinExistence type="inferred from homology"/>
<evidence type="ECO:0000256" key="3">
    <source>
        <dbReference type="ARBA" id="ARBA00022528"/>
    </source>
</evidence>
<evidence type="ECO:0000256" key="14">
    <source>
        <dbReference type="HAMAP-Rule" id="MF_01398"/>
    </source>
</evidence>
<comment type="similarity">
    <text evidence="14 15">Belongs to the ATPase B chain family.</text>
</comment>
<evidence type="ECO:0000256" key="8">
    <source>
        <dbReference type="ARBA" id="ARBA00022989"/>
    </source>
</evidence>
<keyword evidence="9 14" id="KW-0406">Ion transport</keyword>
<keyword evidence="3 17" id="KW-0150">Chloroplast</keyword>
<gene>
    <name evidence="14 17" type="primary">atpF</name>
</gene>
<sequence length="198" mass="22598">MKNVTHSFVFLAHWPSAGSFGLNTDILATNLINLTVVVGVLIFFGKGVCASCLFVNLQNNLLSLKDLLDNRKQRILSTIRNSEELRRGTIEQLEKARIRLQKVELEADEYRMNGYSEIEREKANLINATSISLEQLEKSKNETLYFEKQRAMNQVRQRVFQQAVQGALGTLNSCLNTELHFRTIRANIGILGSLEWKR</sequence>
<comment type="subcellular location">
    <subcellularLocation>
        <location evidence="1">Membrane</location>
        <topology evidence="1">Single-pass membrane protein</topology>
    </subcellularLocation>
    <subcellularLocation>
        <location evidence="14">Plastid</location>
        <location evidence="14">Chloroplast thylakoid membrane</location>
        <topology evidence="14">Single-pass membrane protein</topology>
    </subcellularLocation>
</comment>
<evidence type="ECO:0000256" key="16">
    <source>
        <dbReference type="SAM" id="Coils"/>
    </source>
</evidence>
<feature type="coiled-coil region" evidence="16">
    <location>
        <begin position="86"/>
        <end position="113"/>
    </location>
</feature>
<comment type="miscellaneous">
    <text evidence="14">In plastids the F-type ATPase is also known as CF(1)CF(0).</text>
</comment>
<dbReference type="GO" id="GO:0009535">
    <property type="term" value="C:chloroplast thylakoid membrane"/>
    <property type="evidence" value="ECO:0007669"/>
    <property type="project" value="UniProtKB-SubCell"/>
</dbReference>
<keyword evidence="12 14" id="KW-0066">ATP synthesis</keyword>
<keyword evidence="6 14" id="KW-0812">Transmembrane</keyword>
<protein>
    <recommendedName>
        <fullName evidence="14">ATP synthase subunit b, chloroplastic</fullName>
    </recommendedName>
    <alternativeName>
        <fullName evidence="14">ATP synthase F(0) sector subunit b</fullName>
    </alternativeName>
    <alternativeName>
        <fullName evidence="14">ATPase subunit I</fullName>
    </alternativeName>
</protein>
<keyword evidence="5 17" id="KW-0934">Plastid</keyword>
<geneLocation type="chloroplast" evidence="17"/>
<keyword evidence="10 14" id="KW-0793">Thylakoid</keyword>
<name>A0A6C0RZW6_AEGTA</name>
<dbReference type="PANTHER" id="PTHR34264">
    <property type="entry name" value="ATP SYNTHASE SUBUNIT B, CHLOROPLASTIC"/>
    <property type="match status" value="1"/>
</dbReference>
<evidence type="ECO:0000256" key="1">
    <source>
        <dbReference type="ARBA" id="ARBA00004167"/>
    </source>
</evidence>
<keyword evidence="4 14" id="KW-0138">CF(0)</keyword>
<dbReference type="PANTHER" id="PTHR34264:SF8">
    <property type="entry name" value="ATP SYNTHASE SUBUNIT B, CHLOROPLASTIC"/>
    <property type="match status" value="1"/>
</dbReference>
<dbReference type="HAMAP" id="MF_01398">
    <property type="entry name" value="ATP_synth_b_bprime"/>
    <property type="match status" value="1"/>
</dbReference>
<evidence type="ECO:0000256" key="13">
    <source>
        <dbReference type="ARBA" id="ARBA00025198"/>
    </source>
</evidence>
<comment type="subunit">
    <text evidence="14">F-type ATPases have 2 components, F(1) - the catalytic core - and F(0) - the membrane proton channel. F(1) has five subunits: alpha(3), beta(3), gamma(1), delta(1), epsilon(1). F(0) has four main subunits: a(1), b(1), b'(1) and c(10-14). The alpha and beta chains form an alternating ring which encloses part of the gamma chain. F(1) is attached to F(0) by a central stalk formed by the gamma and epsilon chains, while a peripheral stalk is formed by the delta, b and b' chains.</text>
</comment>
<comment type="function">
    <text evidence="13 14">F(1)F(0) ATP synthase produces ATP from ADP in the presence of a proton or sodium gradient. F-type ATPases consist of two structural domains, F(1) containing the extramembraneous catalytic core and F(0) containing the membrane proton channel, linked together by a central stalk and a peripheral stalk. During catalysis, ATP synthesis in the catalytic domain of F(1) is coupled via a rotary mechanism of the central stalk subunits to proton translocation.</text>
</comment>
<reference evidence="17" key="1">
    <citation type="submission" date="2019-08" db="EMBL/GenBank/DDBJ databases">
        <title>The complete chloroplast genomes of seventeen Aegilops tauschii: Genome characteristic and comparative analysis.</title>
        <authorList>
            <person name="Su Q."/>
        </authorList>
    </citation>
    <scope>NUCLEOTIDE SEQUENCE</scope>
    <source>
        <strain evidence="17">T093</strain>
    </source>
</reference>
<keyword evidence="11 14" id="KW-0472">Membrane</keyword>
<dbReference type="Pfam" id="PF00430">
    <property type="entry name" value="ATP-synt_B"/>
    <property type="match status" value="1"/>
</dbReference>
<keyword evidence="8 14" id="KW-1133">Transmembrane helix</keyword>
<organism evidence="17">
    <name type="scientific">Aegilops tauschii</name>
    <name type="common">Tausch's goatgrass</name>
    <name type="synonym">Aegilops squarrosa</name>
    <dbReference type="NCBI Taxonomy" id="37682"/>
    <lineage>
        <taxon>Eukaryota</taxon>
        <taxon>Viridiplantae</taxon>
        <taxon>Streptophyta</taxon>
        <taxon>Embryophyta</taxon>
        <taxon>Tracheophyta</taxon>
        <taxon>Spermatophyta</taxon>
        <taxon>Magnoliopsida</taxon>
        <taxon>Liliopsida</taxon>
        <taxon>Poales</taxon>
        <taxon>Poaceae</taxon>
        <taxon>BOP clade</taxon>
        <taxon>Pooideae</taxon>
        <taxon>Triticodae</taxon>
        <taxon>Triticeae</taxon>
        <taxon>Triticinae</taxon>
        <taxon>Aegilops</taxon>
    </lineage>
</organism>
<keyword evidence="7 14" id="KW-0375">Hydrogen ion transport</keyword>
<dbReference type="CDD" id="cd06503">
    <property type="entry name" value="ATP-synt_Fo_b"/>
    <property type="match status" value="1"/>
</dbReference>
<keyword evidence="2 14" id="KW-0813">Transport</keyword>
<evidence type="ECO:0000256" key="6">
    <source>
        <dbReference type="ARBA" id="ARBA00022692"/>
    </source>
</evidence>
<evidence type="ECO:0000256" key="11">
    <source>
        <dbReference type="ARBA" id="ARBA00023136"/>
    </source>
</evidence>
<evidence type="ECO:0000256" key="4">
    <source>
        <dbReference type="ARBA" id="ARBA00022547"/>
    </source>
</evidence>
<evidence type="ECO:0000256" key="12">
    <source>
        <dbReference type="ARBA" id="ARBA00023310"/>
    </source>
</evidence>
<accession>A0A6C0RZW6</accession>
<evidence type="ECO:0000313" key="17">
    <source>
        <dbReference type="EMBL" id="QIA47850.1"/>
    </source>
</evidence>
<dbReference type="InterPro" id="IPR002146">
    <property type="entry name" value="ATP_synth_b/b'su_bac/chlpt"/>
</dbReference>
<evidence type="ECO:0000256" key="2">
    <source>
        <dbReference type="ARBA" id="ARBA00022448"/>
    </source>
</evidence>
<dbReference type="GO" id="GO:0045259">
    <property type="term" value="C:proton-transporting ATP synthase complex"/>
    <property type="evidence" value="ECO:0007669"/>
    <property type="project" value="UniProtKB-KW"/>
</dbReference>